<reference evidence="1" key="1">
    <citation type="submission" date="2015-07" db="EMBL/GenBank/DDBJ databases">
        <title>Reconstructing the complex evolutionary history of mobile plasmids in red algal genomes.</title>
        <authorList>
            <person name="Lee J."/>
            <person name="Kim K.M."/>
            <person name="Yang E.C."/>
            <person name="Miller K.A."/>
            <person name="Boo S.M."/>
            <person name="Bhattacharya D."/>
            <person name="Yoon H.S."/>
        </authorList>
    </citation>
    <scope>NUCLEOTIDE SEQUENCE</scope>
</reference>
<accession>A0A141SDG7</accession>
<keyword evidence="1" id="KW-0934">Plastid</keyword>
<sequence>MDQKYCLIRATQKNRQIIMYYYDKSISGYPVCFISYQSALIYRLLDLYNDSSNLSITHLLYIAKELYKAELSLYFKQVYIQD</sequence>
<evidence type="ECO:0000313" key="1">
    <source>
        <dbReference type="EMBL" id="AMK96335.1"/>
    </source>
</evidence>
<dbReference type="RefSeq" id="YP_009244093.1">
    <property type="nucleotide sequence ID" value="NC_029858.1"/>
</dbReference>
<dbReference type="EMBL" id="KT266786">
    <property type="protein sequence ID" value="AMK96335.1"/>
    <property type="molecule type" value="Genomic_DNA"/>
</dbReference>
<gene>
    <name evidence="1" type="primary">ycf91</name>
    <name evidence="1" type="ORF">Gele_080</name>
</gene>
<proteinExistence type="predicted"/>
<organism evidence="1">
    <name type="scientific">Gelidium elegans</name>
    <name type="common">Red alga</name>
    <dbReference type="NCBI Taxonomy" id="37200"/>
    <lineage>
        <taxon>Eukaryota</taxon>
        <taxon>Rhodophyta</taxon>
        <taxon>Florideophyceae</taxon>
        <taxon>Rhodymeniophycidae</taxon>
        <taxon>Gelidiales</taxon>
        <taxon>Gelidiaceae</taxon>
        <taxon>Gelidium</taxon>
    </lineage>
</organism>
<dbReference type="GeneID" id="27215822"/>
<protein>
    <recommendedName>
        <fullName evidence="2">DUF4346 domain-containing protein</fullName>
    </recommendedName>
</protein>
<evidence type="ECO:0008006" key="2">
    <source>
        <dbReference type="Google" id="ProtNLM"/>
    </source>
</evidence>
<geneLocation type="plastid" evidence="1"/>
<name>A0A141SDG7_GELEL</name>
<dbReference type="AlphaFoldDB" id="A0A141SDG7"/>